<accession>A0AAN8F429</accession>
<reference evidence="5 6" key="1">
    <citation type="submission" date="2019-10" db="EMBL/GenBank/DDBJ databases">
        <title>Assembly and Annotation for the nematode Trichostrongylus colubriformis.</title>
        <authorList>
            <person name="Martin J."/>
        </authorList>
    </citation>
    <scope>NUCLEOTIDE SEQUENCE [LARGE SCALE GENOMIC DNA]</scope>
    <source>
        <strain evidence="5">G859</strain>
        <tissue evidence="5">Whole worm</tissue>
    </source>
</reference>
<dbReference type="GO" id="GO:0008292">
    <property type="term" value="P:acetylcholine biosynthetic process"/>
    <property type="evidence" value="ECO:0007669"/>
    <property type="project" value="TreeGrafter"/>
</dbReference>
<dbReference type="GO" id="GO:0004102">
    <property type="term" value="F:choline O-acetyltransferase activity"/>
    <property type="evidence" value="ECO:0007669"/>
    <property type="project" value="TreeGrafter"/>
</dbReference>
<dbReference type="InterPro" id="IPR039551">
    <property type="entry name" value="Cho/carn_acyl_trans"/>
</dbReference>
<keyword evidence="6" id="KW-1185">Reference proteome</keyword>
<protein>
    <recommendedName>
        <fullName evidence="4">Choline/carnitine acyltransferase domain-containing protein</fullName>
    </recommendedName>
</protein>
<evidence type="ECO:0000256" key="1">
    <source>
        <dbReference type="ARBA" id="ARBA00005005"/>
    </source>
</evidence>
<dbReference type="GO" id="GO:0007274">
    <property type="term" value="P:neuromuscular synaptic transmission"/>
    <property type="evidence" value="ECO:0007669"/>
    <property type="project" value="TreeGrafter"/>
</dbReference>
<name>A0AAN8F429_TRICO</name>
<dbReference type="AlphaFoldDB" id="A0AAN8F429"/>
<gene>
    <name evidence="5" type="ORF">GCK32_018595</name>
</gene>
<dbReference type="GO" id="GO:0005737">
    <property type="term" value="C:cytoplasm"/>
    <property type="evidence" value="ECO:0007669"/>
    <property type="project" value="TreeGrafter"/>
</dbReference>
<organism evidence="5 6">
    <name type="scientific">Trichostrongylus colubriformis</name>
    <name type="common">Black scour worm</name>
    <dbReference type="NCBI Taxonomy" id="6319"/>
    <lineage>
        <taxon>Eukaryota</taxon>
        <taxon>Metazoa</taxon>
        <taxon>Ecdysozoa</taxon>
        <taxon>Nematoda</taxon>
        <taxon>Chromadorea</taxon>
        <taxon>Rhabditida</taxon>
        <taxon>Rhabditina</taxon>
        <taxon>Rhabditomorpha</taxon>
        <taxon>Strongyloidea</taxon>
        <taxon>Trichostrongylidae</taxon>
        <taxon>Trichostrongylus</taxon>
    </lineage>
</organism>
<dbReference type="PANTHER" id="PTHR22589">
    <property type="entry name" value="CARNITINE O-ACYLTRANSFERASE"/>
    <property type="match status" value="1"/>
</dbReference>
<dbReference type="EMBL" id="WIXE01020874">
    <property type="protein sequence ID" value="KAK5968889.1"/>
    <property type="molecule type" value="Genomic_DNA"/>
</dbReference>
<comment type="caution">
    <text evidence="5">The sequence shown here is derived from an EMBL/GenBank/DDBJ whole genome shotgun (WGS) entry which is preliminary data.</text>
</comment>
<evidence type="ECO:0000259" key="4">
    <source>
        <dbReference type="Pfam" id="PF00755"/>
    </source>
</evidence>
<dbReference type="GO" id="GO:0045202">
    <property type="term" value="C:synapse"/>
    <property type="evidence" value="ECO:0007669"/>
    <property type="project" value="GOC"/>
</dbReference>
<feature type="domain" description="Choline/carnitine acyltransferase" evidence="4">
    <location>
        <begin position="42"/>
        <end position="110"/>
    </location>
</feature>
<dbReference type="Gene3D" id="1.10.275.20">
    <property type="entry name" value="Choline/Carnitine o-acyltransferase"/>
    <property type="match status" value="1"/>
</dbReference>
<dbReference type="PANTHER" id="PTHR22589:SF14">
    <property type="entry name" value="CHOLINE O-ACETYLTRANSFERASE"/>
    <property type="match status" value="1"/>
</dbReference>
<dbReference type="Pfam" id="PF00755">
    <property type="entry name" value="Carn_acyltransf"/>
    <property type="match status" value="1"/>
</dbReference>
<dbReference type="Proteomes" id="UP001331761">
    <property type="component" value="Unassembled WGS sequence"/>
</dbReference>
<dbReference type="InterPro" id="IPR000542">
    <property type="entry name" value="Carn_acyl_trans"/>
</dbReference>
<dbReference type="InterPro" id="IPR042572">
    <property type="entry name" value="Carn_acyl_trans_N"/>
</dbReference>
<keyword evidence="2" id="KW-0808">Transferase</keyword>
<evidence type="ECO:0000313" key="5">
    <source>
        <dbReference type="EMBL" id="KAK5968889.1"/>
    </source>
</evidence>
<evidence type="ECO:0000256" key="2">
    <source>
        <dbReference type="ARBA" id="ARBA00023315"/>
    </source>
</evidence>
<dbReference type="SUPFAM" id="SSF52777">
    <property type="entry name" value="CoA-dependent acyltransferases"/>
    <property type="match status" value="1"/>
</dbReference>
<sequence>MVPHLTTVASRKRLFAVKSVVTHNHRIHDLLNDVNAPLPKPPIPTLDHTLDRYIEYAEVVAEGRHQPLQRTQRAVQDFRKTGLVYQERLLRLAETEENWINQFWLPEAYTALLIKGFVECKNKIDT</sequence>
<comment type="pathway">
    <text evidence="1">Lipid metabolism; fatty acid beta-oxidation.</text>
</comment>
<proteinExistence type="predicted"/>
<comment type="catalytic activity">
    <reaction evidence="3">
        <text>4,8-dimethylnonanoyl-CoA + (R)-carnitine = O-4,8-dimethylnonanoyl-(R)-carnitine + CoA</text>
        <dbReference type="Rhea" id="RHEA:44860"/>
        <dbReference type="ChEBI" id="CHEBI:16347"/>
        <dbReference type="ChEBI" id="CHEBI:57287"/>
        <dbReference type="ChEBI" id="CHEBI:77061"/>
        <dbReference type="ChEBI" id="CHEBI:84654"/>
    </reaction>
</comment>
<evidence type="ECO:0000256" key="3">
    <source>
        <dbReference type="ARBA" id="ARBA00048999"/>
    </source>
</evidence>
<evidence type="ECO:0000313" key="6">
    <source>
        <dbReference type="Proteomes" id="UP001331761"/>
    </source>
</evidence>
<keyword evidence="2" id="KW-0012">Acyltransferase</keyword>
<dbReference type="GO" id="GO:0043005">
    <property type="term" value="C:neuron projection"/>
    <property type="evidence" value="ECO:0007669"/>
    <property type="project" value="TreeGrafter"/>
</dbReference>